<dbReference type="CDD" id="cd07307">
    <property type="entry name" value="BAR"/>
    <property type="match status" value="1"/>
</dbReference>
<dbReference type="PRINTS" id="PR00452">
    <property type="entry name" value="SH3DOMAIN"/>
</dbReference>
<dbReference type="AlphaFoldDB" id="A0A151Z6E6"/>
<protein>
    <submittedName>
        <fullName evidence="9">SH3 domain-containing protein</fullName>
    </submittedName>
</protein>
<gene>
    <name evidence="9" type="ORF">DLAC_10188</name>
</gene>
<dbReference type="FunFam" id="2.30.30.40:FF:000072">
    <property type="entry name" value="Unconventional Myosin IB"/>
    <property type="match status" value="1"/>
</dbReference>
<dbReference type="Pfam" id="PF03114">
    <property type="entry name" value="BAR"/>
    <property type="match status" value="1"/>
</dbReference>
<keyword evidence="10" id="KW-1185">Reference proteome</keyword>
<dbReference type="PRINTS" id="PR01887">
    <property type="entry name" value="SPECTRNALPHA"/>
</dbReference>
<dbReference type="GO" id="GO:1990528">
    <property type="term" value="C:Rvs161p-Rvs167p complex"/>
    <property type="evidence" value="ECO:0007669"/>
    <property type="project" value="TreeGrafter"/>
</dbReference>
<dbReference type="GO" id="GO:0051666">
    <property type="term" value="P:actin cortical patch localization"/>
    <property type="evidence" value="ECO:0007669"/>
    <property type="project" value="InterPro"/>
</dbReference>
<dbReference type="PROSITE" id="PS50002">
    <property type="entry name" value="SH3"/>
    <property type="match status" value="1"/>
</dbReference>
<organism evidence="9 10">
    <name type="scientific">Tieghemostelium lacteum</name>
    <name type="common">Slime mold</name>
    <name type="synonym">Dictyostelium lacteum</name>
    <dbReference type="NCBI Taxonomy" id="361077"/>
    <lineage>
        <taxon>Eukaryota</taxon>
        <taxon>Amoebozoa</taxon>
        <taxon>Evosea</taxon>
        <taxon>Eumycetozoa</taxon>
        <taxon>Dictyostelia</taxon>
        <taxon>Dictyosteliales</taxon>
        <taxon>Raperosteliaceae</taxon>
        <taxon>Tieghemostelium</taxon>
    </lineage>
</organism>
<feature type="domain" description="BAR" evidence="8">
    <location>
        <begin position="20"/>
        <end position="248"/>
    </location>
</feature>
<dbReference type="InterPro" id="IPR027267">
    <property type="entry name" value="AH/BAR_dom_sf"/>
</dbReference>
<keyword evidence="2 5" id="KW-0728">SH3 domain</keyword>
<dbReference type="PROSITE" id="PS51021">
    <property type="entry name" value="BAR"/>
    <property type="match status" value="1"/>
</dbReference>
<dbReference type="FunCoup" id="A0A151Z6E6">
    <property type="interactions" value="165"/>
</dbReference>
<dbReference type="GO" id="GO:0031097">
    <property type="term" value="C:medial cortex"/>
    <property type="evidence" value="ECO:0007669"/>
    <property type="project" value="TreeGrafter"/>
</dbReference>
<dbReference type="SMART" id="SM00326">
    <property type="entry name" value="SH3"/>
    <property type="match status" value="1"/>
</dbReference>
<evidence type="ECO:0000256" key="4">
    <source>
        <dbReference type="ARBA" id="ARBA00023212"/>
    </source>
</evidence>
<evidence type="ECO:0000259" key="7">
    <source>
        <dbReference type="PROSITE" id="PS50002"/>
    </source>
</evidence>
<comment type="caution">
    <text evidence="9">The sequence shown here is derived from an EMBL/GenBank/DDBJ whole genome shotgun (WGS) entry which is preliminary data.</text>
</comment>
<dbReference type="PANTHER" id="PTHR47174:SF3">
    <property type="entry name" value="BRIDGING INTEGRATOR 3"/>
    <property type="match status" value="1"/>
</dbReference>
<dbReference type="SUPFAM" id="SSF50044">
    <property type="entry name" value="SH3-domain"/>
    <property type="match status" value="1"/>
</dbReference>
<evidence type="ECO:0000256" key="2">
    <source>
        <dbReference type="ARBA" id="ARBA00022443"/>
    </source>
</evidence>
<dbReference type="InterPro" id="IPR004148">
    <property type="entry name" value="BAR_dom"/>
</dbReference>
<dbReference type="Proteomes" id="UP000076078">
    <property type="component" value="Unassembled WGS sequence"/>
</dbReference>
<evidence type="ECO:0000256" key="5">
    <source>
        <dbReference type="PROSITE-ProRule" id="PRU00192"/>
    </source>
</evidence>
<evidence type="ECO:0000256" key="3">
    <source>
        <dbReference type="ARBA" id="ARBA00022490"/>
    </source>
</evidence>
<dbReference type="SMART" id="SM00721">
    <property type="entry name" value="BAR"/>
    <property type="match status" value="1"/>
</dbReference>
<feature type="domain" description="SH3" evidence="7">
    <location>
        <begin position="321"/>
        <end position="377"/>
    </location>
</feature>
<dbReference type="InterPro" id="IPR046982">
    <property type="entry name" value="BIN3/RVS161-like"/>
</dbReference>
<dbReference type="OrthoDB" id="27423at2759"/>
<dbReference type="GO" id="GO:0008092">
    <property type="term" value="F:cytoskeletal protein binding"/>
    <property type="evidence" value="ECO:0007669"/>
    <property type="project" value="UniProtKB-ARBA"/>
</dbReference>
<dbReference type="Pfam" id="PF14604">
    <property type="entry name" value="SH3_9"/>
    <property type="match status" value="1"/>
</dbReference>
<feature type="region of interest" description="Disordered" evidence="6">
    <location>
        <begin position="263"/>
        <end position="324"/>
    </location>
</feature>
<evidence type="ECO:0000313" key="10">
    <source>
        <dbReference type="Proteomes" id="UP000076078"/>
    </source>
</evidence>
<dbReference type="CDD" id="cd00174">
    <property type="entry name" value="SH3"/>
    <property type="match status" value="1"/>
</dbReference>
<feature type="compositionally biased region" description="Low complexity" evidence="6">
    <location>
        <begin position="285"/>
        <end position="308"/>
    </location>
</feature>
<dbReference type="GO" id="GO:0006897">
    <property type="term" value="P:endocytosis"/>
    <property type="evidence" value="ECO:0007669"/>
    <property type="project" value="InterPro"/>
</dbReference>
<dbReference type="GO" id="GO:0015629">
    <property type="term" value="C:actin cytoskeleton"/>
    <property type="evidence" value="ECO:0007669"/>
    <property type="project" value="TreeGrafter"/>
</dbReference>
<dbReference type="Gene3D" id="2.30.30.40">
    <property type="entry name" value="SH3 Domains"/>
    <property type="match status" value="1"/>
</dbReference>
<comment type="subcellular location">
    <subcellularLocation>
        <location evidence="1">Cytoplasm</location>
        <location evidence="1">Cytoskeleton</location>
    </subcellularLocation>
</comment>
<dbReference type="SUPFAM" id="SSF103657">
    <property type="entry name" value="BAR/IMD domain-like"/>
    <property type="match status" value="1"/>
</dbReference>
<evidence type="ECO:0000313" key="9">
    <source>
        <dbReference type="EMBL" id="KYQ89508.1"/>
    </source>
</evidence>
<evidence type="ECO:0000256" key="1">
    <source>
        <dbReference type="ARBA" id="ARBA00004245"/>
    </source>
</evidence>
<dbReference type="InParanoid" id="A0A151Z6E6"/>
<keyword evidence="3" id="KW-0963">Cytoplasm</keyword>
<evidence type="ECO:0000256" key="6">
    <source>
        <dbReference type="SAM" id="MobiDB-lite"/>
    </source>
</evidence>
<dbReference type="EMBL" id="LODT01000041">
    <property type="protein sequence ID" value="KYQ89508.1"/>
    <property type="molecule type" value="Genomic_DNA"/>
</dbReference>
<evidence type="ECO:0000259" key="8">
    <source>
        <dbReference type="PROSITE" id="PS51021"/>
    </source>
</evidence>
<dbReference type="OMA" id="STAREWS"/>
<dbReference type="GO" id="GO:0097320">
    <property type="term" value="P:plasma membrane tubulation"/>
    <property type="evidence" value="ECO:0007669"/>
    <property type="project" value="TreeGrafter"/>
</dbReference>
<dbReference type="PANTHER" id="PTHR47174">
    <property type="entry name" value="BRIDGING INTEGRATOR 3"/>
    <property type="match status" value="1"/>
</dbReference>
<reference evidence="9 10" key="1">
    <citation type="submission" date="2015-12" db="EMBL/GenBank/DDBJ databases">
        <title>Dictyostelia acquired genes for synthesis and detection of signals that induce cell-type specialization by lateral gene transfer from prokaryotes.</title>
        <authorList>
            <person name="Gloeckner G."/>
            <person name="Schaap P."/>
        </authorList>
    </citation>
    <scope>NUCLEOTIDE SEQUENCE [LARGE SCALE GENOMIC DNA]</scope>
    <source>
        <strain evidence="9 10">TK</strain>
    </source>
</reference>
<dbReference type="GO" id="GO:0008289">
    <property type="term" value="F:lipid binding"/>
    <property type="evidence" value="ECO:0007669"/>
    <property type="project" value="TreeGrafter"/>
</dbReference>
<sequence>MSKDTLASFKTGFARTKQQVFQKTGHSDETIDVQYAYDKERIVTTEERMLRIQKNHKKIIDLYKDLANVLSTISTDACDLYDTSDVMYTPAQRLKDLSDKIAANDQAYYDITATTFVQPLNDHLGQYTAIKKRGEELATRKIDMDRYKKEVGQLREKATGSNAKVKLAPTEEKLRICKEGYDALHEELLRDMPLLFEDKYPLFQYLTAGAVKGQEEFYSSTAREWSYFPPMVQSVNDTLGSSHMEVITPVESSSASVNIRDDAVFSESGDTGKPSKSIKEKDRNSTYSPTSSTSSASSTTTPVTLNKTTPPPQPYAPPSGGAKKQAQALYDFNGLDATELSFKAGDRITIHKAEGEWWEGEINGQRGFVPGTYVKLI</sequence>
<dbReference type="STRING" id="361077.A0A151Z6E6"/>
<dbReference type="InterPro" id="IPR036028">
    <property type="entry name" value="SH3-like_dom_sf"/>
</dbReference>
<dbReference type="InterPro" id="IPR001452">
    <property type="entry name" value="SH3_domain"/>
</dbReference>
<name>A0A151Z6E6_TIELA</name>
<dbReference type="GO" id="GO:0043332">
    <property type="term" value="C:mating projection tip"/>
    <property type="evidence" value="ECO:0007669"/>
    <property type="project" value="TreeGrafter"/>
</dbReference>
<proteinExistence type="predicted"/>
<keyword evidence="4" id="KW-0206">Cytoskeleton</keyword>
<dbReference type="GO" id="GO:0030036">
    <property type="term" value="P:actin cytoskeleton organization"/>
    <property type="evidence" value="ECO:0007669"/>
    <property type="project" value="UniProtKB-ARBA"/>
</dbReference>
<accession>A0A151Z6E6</accession>
<dbReference type="Gene3D" id="1.20.1270.60">
    <property type="entry name" value="Arfaptin homology (AH) domain/BAR domain"/>
    <property type="match status" value="1"/>
</dbReference>